<feature type="domain" description="OTU" evidence="3">
    <location>
        <begin position="164"/>
        <end position="301"/>
    </location>
</feature>
<feature type="coiled-coil region" evidence="1">
    <location>
        <begin position="5"/>
        <end position="53"/>
    </location>
</feature>
<dbReference type="PANTHER" id="PTHR12419:SF10">
    <property type="entry name" value="DEUBIQUITINASE OTUD6B"/>
    <property type="match status" value="1"/>
</dbReference>
<name>A0A0L0SZR8_ALLM3</name>
<dbReference type="Gene3D" id="3.90.70.80">
    <property type="match status" value="1"/>
</dbReference>
<proteinExistence type="predicted"/>
<dbReference type="InterPro" id="IPR003323">
    <property type="entry name" value="OTU_dom"/>
</dbReference>
<dbReference type="CDD" id="cd22748">
    <property type="entry name" value="OTU_OTUD6-like"/>
    <property type="match status" value="1"/>
</dbReference>
<dbReference type="Pfam" id="PF02338">
    <property type="entry name" value="OTU"/>
    <property type="match status" value="1"/>
</dbReference>
<protein>
    <recommendedName>
        <fullName evidence="3">OTU domain-containing protein</fullName>
    </recommendedName>
</protein>
<feature type="region of interest" description="Disordered" evidence="2">
    <location>
        <begin position="93"/>
        <end position="128"/>
    </location>
</feature>
<dbReference type="STRING" id="578462.A0A0L0SZR8"/>
<organism evidence="4 5">
    <name type="scientific">Allomyces macrogynus (strain ATCC 38327)</name>
    <name type="common">Allomyces javanicus var. macrogynus</name>
    <dbReference type="NCBI Taxonomy" id="578462"/>
    <lineage>
        <taxon>Eukaryota</taxon>
        <taxon>Fungi</taxon>
        <taxon>Fungi incertae sedis</taxon>
        <taxon>Blastocladiomycota</taxon>
        <taxon>Blastocladiomycetes</taxon>
        <taxon>Blastocladiales</taxon>
        <taxon>Blastocladiaceae</taxon>
        <taxon>Allomyces</taxon>
    </lineage>
</organism>
<dbReference type="AlphaFoldDB" id="A0A0L0SZR8"/>
<dbReference type="VEuPathDB" id="FungiDB:AMAG_12570"/>
<dbReference type="GO" id="GO:0004843">
    <property type="term" value="F:cysteine-type deubiquitinase activity"/>
    <property type="evidence" value="ECO:0007669"/>
    <property type="project" value="TreeGrafter"/>
</dbReference>
<dbReference type="GO" id="GO:0016579">
    <property type="term" value="P:protein deubiquitination"/>
    <property type="evidence" value="ECO:0007669"/>
    <property type="project" value="TreeGrafter"/>
</dbReference>
<dbReference type="Proteomes" id="UP000054350">
    <property type="component" value="Unassembled WGS sequence"/>
</dbReference>
<dbReference type="PROSITE" id="PS50802">
    <property type="entry name" value="OTU"/>
    <property type="match status" value="1"/>
</dbReference>
<reference evidence="4 5" key="1">
    <citation type="submission" date="2009-11" db="EMBL/GenBank/DDBJ databases">
        <title>Annotation of Allomyces macrogynus ATCC 38327.</title>
        <authorList>
            <consortium name="The Broad Institute Genome Sequencing Platform"/>
            <person name="Russ C."/>
            <person name="Cuomo C."/>
            <person name="Burger G."/>
            <person name="Gray M.W."/>
            <person name="Holland P.W.H."/>
            <person name="King N."/>
            <person name="Lang F.B.F."/>
            <person name="Roger A.J."/>
            <person name="Ruiz-Trillo I."/>
            <person name="Young S.K."/>
            <person name="Zeng Q."/>
            <person name="Gargeya S."/>
            <person name="Fitzgerald M."/>
            <person name="Haas B."/>
            <person name="Abouelleil A."/>
            <person name="Alvarado L."/>
            <person name="Arachchi H.M."/>
            <person name="Berlin A."/>
            <person name="Chapman S.B."/>
            <person name="Gearin G."/>
            <person name="Goldberg J."/>
            <person name="Griggs A."/>
            <person name="Gujja S."/>
            <person name="Hansen M."/>
            <person name="Heiman D."/>
            <person name="Howarth C."/>
            <person name="Larimer J."/>
            <person name="Lui A."/>
            <person name="MacDonald P.J.P."/>
            <person name="McCowen C."/>
            <person name="Montmayeur A."/>
            <person name="Murphy C."/>
            <person name="Neiman D."/>
            <person name="Pearson M."/>
            <person name="Priest M."/>
            <person name="Roberts A."/>
            <person name="Saif S."/>
            <person name="Shea T."/>
            <person name="Sisk P."/>
            <person name="Stolte C."/>
            <person name="Sykes S."/>
            <person name="Wortman J."/>
            <person name="Nusbaum C."/>
            <person name="Birren B."/>
        </authorList>
    </citation>
    <scope>NUCLEOTIDE SEQUENCE [LARGE SCALE GENOMIC DNA]</scope>
    <source>
        <strain evidence="4 5">ATCC 38327</strain>
    </source>
</reference>
<dbReference type="InterPro" id="IPR038765">
    <property type="entry name" value="Papain-like_cys_pep_sf"/>
</dbReference>
<dbReference type="InterPro" id="IPR050704">
    <property type="entry name" value="Peptidase_C85-like"/>
</dbReference>
<evidence type="ECO:0000259" key="3">
    <source>
        <dbReference type="PROSITE" id="PS50802"/>
    </source>
</evidence>
<evidence type="ECO:0000313" key="4">
    <source>
        <dbReference type="EMBL" id="KNE67854.1"/>
    </source>
</evidence>
<feature type="compositionally biased region" description="Basic residues" evidence="2">
    <location>
        <begin position="113"/>
        <end position="125"/>
    </location>
</feature>
<evidence type="ECO:0000313" key="5">
    <source>
        <dbReference type="Proteomes" id="UP000054350"/>
    </source>
</evidence>
<dbReference type="OrthoDB" id="415023at2759"/>
<evidence type="ECO:0000256" key="2">
    <source>
        <dbReference type="SAM" id="MobiDB-lite"/>
    </source>
</evidence>
<dbReference type="PANTHER" id="PTHR12419">
    <property type="entry name" value="OTU DOMAIN CONTAINING PROTEIN"/>
    <property type="match status" value="1"/>
</dbReference>
<dbReference type="OMA" id="YELGAHY"/>
<dbReference type="eggNOG" id="KOG2606">
    <property type="taxonomic scope" value="Eukaryota"/>
</dbReference>
<keyword evidence="5" id="KW-1185">Reference proteome</keyword>
<keyword evidence="1" id="KW-0175">Coiled coil</keyword>
<dbReference type="SUPFAM" id="SSF54001">
    <property type="entry name" value="Cysteine proteinases"/>
    <property type="match status" value="1"/>
</dbReference>
<evidence type="ECO:0000256" key="1">
    <source>
        <dbReference type="SAM" id="Coils"/>
    </source>
</evidence>
<reference evidence="5" key="2">
    <citation type="submission" date="2009-11" db="EMBL/GenBank/DDBJ databases">
        <title>The Genome Sequence of Allomyces macrogynus strain ATCC 38327.</title>
        <authorList>
            <consortium name="The Broad Institute Genome Sequencing Platform"/>
            <person name="Russ C."/>
            <person name="Cuomo C."/>
            <person name="Shea T."/>
            <person name="Young S.K."/>
            <person name="Zeng Q."/>
            <person name="Koehrsen M."/>
            <person name="Haas B."/>
            <person name="Borodovsky M."/>
            <person name="Guigo R."/>
            <person name="Alvarado L."/>
            <person name="Berlin A."/>
            <person name="Borenstein D."/>
            <person name="Chen Z."/>
            <person name="Engels R."/>
            <person name="Freedman E."/>
            <person name="Gellesch M."/>
            <person name="Goldberg J."/>
            <person name="Griggs A."/>
            <person name="Gujja S."/>
            <person name="Heiman D."/>
            <person name="Hepburn T."/>
            <person name="Howarth C."/>
            <person name="Jen D."/>
            <person name="Larson L."/>
            <person name="Lewis B."/>
            <person name="Mehta T."/>
            <person name="Park D."/>
            <person name="Pearson M."/>
            <person name="Roberts A."/>
            <person name="Saif S."/>
            <person name="Shenoy N."/>
            <person name="Sisk P."/>
            <person name="Stolte C."/>
            <person name="Sykes S."/>
            <person name="Walk T."/>
            <person name="White J."/>
            <person name="Yandava C."/>
            <person name="Burger G."/>
            <person name="Gray M.W."/>
            <person name="Holland P.W.H."/>
            <person name="King N."/>
            <person name="Lang F.B.F."/>
            <person name="Roger A.J."/>
            <person name="Ruiz-Trillo I."/>
            <person name="Lander E."/>
            <person name="Nusbaum C."/>
        </authorList>
    </citation>
    <scope>NUCLEOTIDE SEQUENCE [LARGE SCALE GENOMIC DNA]</scope>
    <source>
        <strain evidence="5">ATCC 38327</strain>
    </source>
</reference>
<sequence>MDDLLARHRREAKALQATLTGMRKQAQADKKRKKEILADMAKLEADLKAKHAQEVAEFDATGSSANSSDPATTTLADAMDGLAVSAGAATAMAGAGAEPSPAPAPGPVEQPKGKKPNRQQLRKQRKEAALEQLQREAAAEAANSVNHEQIEREMLQALLQRHKLRVHSIAPDGHCLYASIAHQLGDASTYTSLRQLAAQHLRTHPDEYRPFLVDEATGDMLTDDGFRAYCTKIESTAEWGGQIELRALAEALRRPIAVYQSSSPDPLVLGAEFGPIDQALRVSYHQHQYGLGEHYNSLVPLTK</sequence>
<gene>
    <name evidence="4" type="ORF">AMAG_12570</name>
</gene>
<dbReference type="EMBL" id="GG745354">
    <property type="protein sequence ID" value="KNE67854.1"/>
    <property type="molecule type" value="Genomic_DNA"/>
</dbReference>
<accession>A0A0L0SZR8</accession>